<dbReference type="PROSITE" id="PS50931">
    <property type="entry name" value="HTH_LYSR"/>
    <property type="match status" value="1"/>
</dbReference>
<protein>
    <submittedName>
        <fullName evidence="6">LysR family transcriptional regulator</fullName>
    </submittedName>
</protein>
<dbReference type="PANTHER" id="PTHR30126:SF64">
    <property type="entry name" value="HTH-TYPE TRANSCRIPTIONAL REGULATOR CITR"/>
    <property type="match status" value="1"/>
</dbReference>
<dbReference type="EMBL" id="JAJEKE010000017">
    <property type="protein sequence ID" value="MCQ1531012.1"/>
    <property type="molecule type" value="Genomic_DNA"/>
</dbReference>
<name>A0ABT1NIA2_9FIRM</name>
<dbReference type="InterPro" id="IPR047788">
    <property type="entry name" value="LysR-like_Sec_metab"/>
</dbReference>
<dbReference type="Gene3D" id="1.10.10.10">
    <property type="entry name" value="Winged helix-like DNA-binding domain superfamily/Winged helix DNA-binding domain"/>
    <property type="match status" value="1"/>
</dbReference>
<evidence type="ECO:0000256" key="2">
    <source>
        <dbReference type="ARBA" id="ARBA00023015"/>
    </source>
</evidence>
<keyword evidence="4" id="KW-0804">Transcription</keyword>
<dbReference type="CDD" id="cd08420">
    <property type="entry name" value="PBP2_CysL_like"/>
    <property type="match status" value="1"/>
</dbReference>
<reference evidence="6 7" key="1">
    <citation type="submission" date="2021-10" db="EMBL/GenBank/DDBJ databases">
        <title>Lutispora strain m25 sp. nov., a thermophilic, non-spore-forming bacterium isolated from a lab-scale methanogenic bioreactor digesting anaerobic sludge.</title>
        <authorList>
            <person name="El Houari A."/>
            <person name="Mcdonald J."/>
        </authorList>
    </citation>
    <scope>NUCLEOTIDE SEQUENCE [LARGE SCALE GENOMIC DNA]</scope>
    <source>
        <strain evidence="7">m25</strain>
    </source>
</reference>
<dbReference type="Proteomes" id="UP001651880">
    <property type="component" value="Unassembled WGS sequence"/>
</dbReference>
<dbReference type="RefSeq" id="WP_255228533.1">
    <property type="nucleotide sequence ID" value="NZ_JAJEKE010000017.1"/>
</dbReference>
<organism evidence="6 7">
    <name type="scientific">Lutispora saccharofermentans</name>
    <dbReference type="NCBI Taxonomy" id="3024236"/>
    <lineage>
        <taxon>Bacteria</taxon>
        <taxon>Bacillati</taxon>
        <taxon>Bacillota</taxon>
        <taxon>Clostridia</taxon>
        <taxon>Lutisporales</taxon>
        <taxon>Lutisporaceae</taxon>
        <taxon>Lutispora</taxon>
    </lineage>
</organism>
<dbReference type="NCBIfam" id="NF040786">
    <property type="entry name" value="LysR_Sec_metab"/>
    <property type="match status" value="1"/>
</dbReference>
<keyword evidence="2" id="KW-0805">Transcription regulation</keyword>
<dbReference type="Pfam" id="PF00126">
    <property type="entry name" value="HTH_1"/>
    <property type="match status" value="1"/>
</dbReference>
<keyword evidence="7" id="KW-1185">Reference proteome</keyword>
<keyword evidence="3" id="KW-0238">DNA-binding</keyword>
<dbReference type="PRINTS" id="PR00039">
    <property type="entry name" value="HTHLYSR"/>
</dbReference>
<dbReference type="PANTHER" id="PTHR30126">
    <property type="entry name" value="HTH-TYPE TRANSCRIPTIONAL REGULATOR"/>
    <property type="match status" value="1"/>
</dbReference>
<dbReference type="SUPFAM" id="SSF46785">
    <property type="entry name" value="Winged helix' DNA-binding domain"/>
    <property type="match status" value="1"/>
</dbReference>
<accession>A0ABT1NIA2</accession>
<comment type="caution">
    <text evidence="6">The sequence shown here is derived from an EMBL/GenBank/DDBJ whole genome shotgun (WGS) entry which is preliminary data.</text>
</comment>
<dbReference type="InterPro" id="IPR005119">
    <property type="entry name" value="LysR_subst-bd"/>
</dbReference>
<dbReference type="SUPFAM" id="SSF53850">
    <property type="entry name" value="Periplasmic binding protein-like II"/>
    <property type="match status" value="1"/>
</dbReference>
<proteinExistence type="inferred from homology"/>
<dbReference type="InterPro" id="IPR000847">
    <property type="entry name" value="LysR_HTH_N"/>
</dbReference>
<evidence type="ECO:0000256" key="4">
    <source>
        <dbReference type="ARBA" id="ARBA00023163"/>
    </source>
</evidence>
<gene>
    <name evidence="6" type="ORF">LJD61_15890</name>
</gene>
<evidence type="ECO:0000259" key="5">
    <source>
        <dbReference type="PROSITE" id="PS50931"/>
    </source>
</evidence>
<evidence type="ECO:0000313" key="6">
    <source>
        <dbReference type="EMBL" id="MCQ1531012.1"/>
    </source>
</evidence>
<sequence>MDFKQIEAFVYVVRHKSFSKAADAIYLTQPTVSAHINSLENEIGTKLIDRSAKEVLPTEAGKIFFEYALNLMNTRDAAVFSLNGFTMGSSGKLEIAASTVPGQYIIPELILGFQKKYKNIVFNLIQLDTKQVIEELLDNSFEIGVVGSIINNEKLKYEKLLEDKMVLITPKNKRFAEIDDNKVSMEDLKSENFIFRETGSGTRKEFEKKLIKADIDPKSINVVAQMNSTEAIKQAVSLGLGVSIVSSISAEDYVKFGLINAYELKEFGLNREFYMVYHKNRPMSPITNMFKEYAISYYENH</sequence>
<comment type="similarity">
    <text evidence="1">Belongs to the LysR transcriptional regulatory family.</text>
</comment>
<dbReference type="Pfam" id="PF03466">
    <property type="entry name" value="LysR_substrate"/>
    <property type="match status" value="1"/>
</dbReference>
<evidence type="ECO:0000256" key="3">
    <source>
        <dbReference type="ARBA" id="ARBA00023125"/>
    </source>
</evidence>
<feature type="domain" description="HTH lysR-type" evidence="5">
    <location>
        <begin position="1"/>
        <end position="58"/>
    </location>
</feature>
<dbReference type="InterPro" id="IPR036388">
    <property type="entry name" value="WH-like_DNA-bd_sf"/>
</dbReference>
<dbReference type="Gene3D" id="3.40.190.290">
    <property type="match status" value="1"/>
</dbReference>
<evidence type="ECO:0000313" key="7">
    <source>
        <dbReference type="Proteomes" id="UP001651880"/>
    </source>
</evidence>
<evidence type="ECO:0000256" key="1">
    <source>
        <dbReference type="ARBA" id="ARBA00009437"/>
    </source>
</evidence>
<dbReference type="InterPro" id="IPR036390">
    <property type="entry name" value="WH_DNA-bd_sf"/>
</dbReference>